<dbReference type="SUPFAM" id="SSF57845">
    <property type="entry name" value="B-box zinc-binding domain"/>
    <property type="match status" value="2"/>
</dbReference>
<feature type="coiled-coil region" evidence="8">
    <location>
        <begin position="136"/>
        <end position="235"/>
    </location>
</feature>
<gene>
    <name evidence="12 13" type="primary">TRIM34</name>
</gene>
<dbReference type="PROSITE" id="PS50089">
    <property type="entry name" value="ZF_RING_2"/>
    <property type="match status" value="2"/>
</dbReference>
<dbReference type="InterPro" id="IPR017907">
    <property type="entry name" value="Znf_RING_CS"/>
</dbReference>
<evidence type="ECO:0000256" key="1">
    <source>
        <dbReference type="ARBA" id="ARBA00004496"/>
    </source>
</evidence>
<keyword evidence="4 7" id="KW-0863">Zinc-finger</keyword>
<dbReference type="SUPFAM" id="SSF57850">
    <property type="entry name" value="RING/U-box"/>
    <property type="match status" value="2"/>
</dbReference>
<dbReference type="InterPro" id="IPR027370">
    <property type="entry name" value="Znf-RING_euk"/>
</dbReference>
<feature type="domain" description="B box-type" evidence="10">
    <location>
        <begin position="91"/>
        <end position="138"/>
    </location>
</feature>
<dbReference type="RefSeq" id="XP_019293579.2">
    <property type="nucleotide sequence ID" value="XM_019438034.2"/>
</dbReference>
<organism evidence="11 12">
    <name type="scientific">Panthera pardus</name>
    <name type="common">Leopard</name>
    <name type="synonym">Felis pardus</name>
    <dbReference type="NCBI Taxonomy" id="9691"/>
    <lineage>
        <taxon>Eukaryota</taxon>
        <taxon>Metazoa</taxon>
        <taxon>Chordata</taxon>
        <taxon>Craniata</taxon>
        <taxon>Vertebrata</taxon>
        <taxon>Euteleostomi</taxon>
        <taxon>Mammalia</taxon>
        <taxon>Eutheria</taxon>
        <taxon>Laurasiatheria</taxon>
        <taxon>Carnivora</taxon>
        <taxon>Feliformia</taxon>
        <taxon>Felidae</taxon>
        <taxon>Pantherinae</taxon>
        <taxon>Panthera</taxon>
    </lineage>
</organism>
<dbReference type="InterPro" id="IPR000315">
    <property type="entry name" value="Znf_B-box"/>
</dbReference>
<dbReference type="CTD" id="53840"/>
<dbReference type="CDD" id="cd16591">
    <property type="entry name" value="RING-HC_TRIM5-like_C-IV"/>
    <property type="match status" value="1"/>
</dbReference>
<keyword evidence="5" id="KW-0862">Zinc</keyword>
<evidence type="ECO:0000256" key="6">
    <source>
        <dbReference type="ARBA" id="ARBA00023054"/>
    </source>
</evidence>
<evidence type="ECO:0000256" key="7">
    <source>
        <dbReference type="PROSITE-ProRule" id="PRU00024"/>
    </source>
</evidence>
<dbReference type="Gene3D" id="3.30.160.60">
    <property type="entry name" value="Classic Zinc Finger"/>
    <property type="match status" value="2"/>
</dbReference>
<evidence type="ECO:0000256" key="8">
    <source>
        <dbReference type="SAM" id="Coils"/>
    </source>
</evidence>
<feature type="domain" description="B box-type" evidence="10">
    <location>
        <begin position="408"/>
        <end position="449"/>
    </location>
</feature>
<dbReference type="PANTHER" id="PTHR24103">
    <property type="entry name" value="E3 UBIQUITIN-PROTEIN LIGASE TRIM"/>
    <property type="match status" value="1"/>
</dbReference>
<evidence type="ECO:0000256" key="3">
    <source>
        <dbReference type="ARBA" id="ARBA00022723"/>
    </source>
</evidence>
<evidence type="ECO:0000313" key="12">
    <source>
        <dbReference type="RefSeq" id="XP_019293578.2"/>
    </source>
</evidence>
<dbReference type="GO" id="GO:0005737">
    <property type="term" value="C:cytoplasm"/>
    <property type="evidence" value="ECO:0007669"/>
    <property type="project" value="UniProtKB-SubCell"/>
</dbReference>
<evidence type="ECO:0000256" key="2">
    <source>
        <dbReference type="ARBA" id="ARBA00022490"/>
    </source>
</evidence>
<evidence type="ECO:0000259" key="9">
    <source>
        <dbReference type="PROSITE" id="PS50089"/>
    </source>
</evidence>
<dbReference type="SMART" id="SM00336">
    <property type="entry name" value="BBOX"/>
    <property type="match status" value="2"/>
</dbReference>
<dbReference type="InterPro" id="IPR001841">
    <property type="entry name" value="Znf_RING"/>
</dbReference>
<dbReference type="RefSeq" id="XP_019293578.2">
    <property type="nucleotide sequence ID" value="XM_019438033.2"/>
</dbReference>
<reference evidence="12 13" key="1">
    <citation type="submission" date="2025-04" db="UniProtKB">
        <authorList>
            <consortium name="RefSeq"/>
        </authorList>
    </citation>
    <scope>IDENTIFICATION</scope>
    <source>
        <tissue evidence="12 13">Whole blood</tissue>
    </source>
</reference>
<proteinExistence type="predicted"/>
<evidence type="ECO:0000256" key="5">
    <source>
        <dbReference type="ARBA" id="ARBA00022833"/>
    </source>
</evidence>
<evidence type="ECO:0000259" key="10">
    <source>
        <dbReference type="PROSITE" id="PS50119"/>
    </source>
</evidence>
<evidence type="ECO:0000313" key="11">
    <source>
        <dbReference type="Proteomes" id="UP001165780"/>
    </source>
</evidence>
<dbReference type="CDD" id="cd19761">
    <property type="entry name" value="Bbox2_TRIM5-like"/>
    <property type="match status" value="2"/>
</dbReference>
<feature type="domain" description="RING-type" evidence="9">
    <location>
        <begin position="331"/>
        <end position="376"/>
    </location>
</feature>
<dbReference type="PROSITE" id="PS50119">
    <property type="entry name" value="ZF_BBOX"/>
    <property type="match status" value="2"/>
</dbReference>
<dbReference type="GeneID" id="109260048"/>
<dbReference type="PROSITE" id="PS00518">
    <property type="entry name" value="ZF_RING_1"/>
    <property type="match status" value="2"/>
</dbReference>
<keyword evidence="11" id="KW-1185">Reference proteome</keyword>
<dbReference type="Gene3D" id="3.30.40.10">
    <property type="entry name" value="Zinc/RING finger domain, C3HC4 (zinc finger)"/>
    <property type="match status" value="2"/>
</dbReference>
<keyword evidence="3" id="KW-0479">Metal-binding</keyword>
<evidence type="ECO:0000256" key="4">
    <source>
        <dbReference type="ARBA" id="ARBA00022771"/>
    </source>
</evidence>
<feature type="domain" description="RING-type" evidence="9">
    <location>
        <begin position="14"/>
        <end position="58"/>
    </location>
</feature>
<feature type="coiled-coil region" evidence="8">
    <location>
        <begin position="453"/>
        <end position="552"/>
    </location>
</feature>
<dbReference type="FunFam" id="3.30.40.10:FF:000144">
    <property type="entry name" value="Tripartite motif-containing 5 (Predicted)"/>
    <property type="match status" value="2"/>
</dbReference>
<accession>A0A9V1F1M8</accession>
<dbReference type="Pfam" id="PF13445">
    <property type="entry name" value="zf-RING_UBOX"/>
    <property type="match status" value="2"/>
</dbReference>
<dbReference type="Pfam" id="PF00643">
    <property type="entry name" value="zf-B_box"/>
    <property type="match status" value="2"/>
</dbReference>
<dbReference type="InterPro" id="IPR050143">
    <property type="entry name" value="TRIM/RBCC"/>
</dbReference>
<dbReference type="KEGG" id="ppad:109260048"/>
<dbReference type="FunFam" id="3.30.160.60:FF:000386">
    <property type="entry name" value="Tripartite motif-containing 5 (Predicted)"/>
    <property type="match status" value="1"/>
</dbReference>
<comment type="subcellular location">
    <subcellularLocation>
        <location evidence="1">Cytoplasm</location>
    </subcellularLocation>
</comment>
<keyword evidence="6 8" id="KW-0175">Coiled coil</keyword>
<sequence>MALKILNIQDEVFCPICLELLTESLSLDCGHSFCEACITANTKEAEIRPEGENSCPVCGVRYSLENLWPNQHLANIVEKIRKVQLSPEEELKRDLCVRHEEKLLLFCKEDRKIICWLCERSQEHHGHHTFLVEEVVKECQEKLQAALERLKTEQQKVEKLEADIREERTSWKYQIQTERQRIRTEFNQLRSILDSEEQRELQKLEEEEKRILDNLAEAEDDLAQQNQLVKELISDLEHRSEWPTVDLLQDMSGIMKWSEIWTLRKPKTVSRRLKSSFHAPDLRAMLRIHRELTHVQCYWGICEQEEPQKSGQGAAAMASELLKCLQEEVTCPICLDILTQPLSLDCGHSFCQACITAKTKESTTNQGGESRCPVCRIRYCTGELRPNWHVANIVERLREVKVSPEEGQKINLCERHEEKLLLFCKTDGKVICWLCERSQEHRGHHTVLVEEIAQDYQKKLQEALWKLKEDQQETRMLEAGIGEERTSWKKQMQTERQSIQAQFKKLKDILEYEELRELQNLENEEKAVLGSLAEAEDELARHSQLLTDLISDLEHQLQGSTMDMLQDVNHLMERSRVLSLKKPKTFLKGQRNTFRALDLKEIIQAFKKAHVIPH</sequence>
<keyword evidence="2" id="KW-0963">Cytoplasm</keyword>
<dbReference type="SMART" id="SM00184">
    <property type="entry name" value="RING"/>
    <property type="match status" value="2"/>
</dbReference>
<dbReference type="Proteomes" id="UP001165780">
    <property type="component" value="Unplaced"/>
</dbReference>
<protein>
    <submittedName>
        <fullName evidence="12 13">E3 ubiquitin-protein ligase TRIM34 isoform X1</fullName>
    </submittedName>
</protein>
<evidence type="ECO:0000313" key="13">
    <source>
        <dbReference type="RefSeq" id="XP_019293579.2"/>
    </source>
</evidence>
<dbReference type="InterPro" id="IPR013083">
    <property type="entry name" value="Znf_RING/FYVE/PHD"/>
</dbReference>
<name>A0A9V1F1M8_PANPR</name>
<dbReference type="AlphaFoldDB" id="A0A9V1F1M8"/>
<dbReference type="GO" id="GO:0008270">
    <property type="term" value="F:zinc ion binding"/>
    <property type="evidence" value="ECO:0007669"/>
    <property type="project" value="UniProtKB-KW"/>
</dbReference>